<organism evidence="3 4">
    <name type="scientific">Streptomyces purpurascens</name>
    <dbReference type="NCBI Taxonomy" id="1924"/>
    <lineage>
        <taxon>Bacteria</taxon>
        <taxon>Bacillati</taxon>
        <taxon>Actinomycetota</taxon>
        <taxon>Actinomycetes</taxon>
        <taxon>Kitasatosporales</taxon>
        <taxon>Streptomycetaceae</taxon>
        <taxon>Streptomyces</taxon>
    </lineage>
</organism>
<evidence type="ECO:0000313" key="2">
    <source>
        <dbReference type="EMBL" id="WTW24538.1"/>
    </source>
</evidence>
<evidence type="ECO:0000313" key="3">
    <source>
        <dbReference type="EMBL" id="WTW32158.1"/>
    </source>
</evidence>
<feature type="compositionally biased region" description="Polar residues" evidence="1">
    <location>
        <begin position="35"/>
        <end position="47"/>
    </location>
</feature>
<feature type="compositionally biased region" description="Polar residues" evidence="1">
    <location>
        <begin position="106"/>
        <end position="122"/>
    </location>
</feature>
<dbReference type="RefSeq" id="WP_405504023.1">
    <property type="nucleotide sequence ID" value="NZ_CP108341.1"/>
</dbReference>
<proteinExistence type="predicted"/>
<feature type="region of interest" description="Disordered" evidence="1">
    <location>
        <begin position="106"/>
        <end position="143"/>
    </location>
</feature>
<gene>
    <name evidence="2" type="ORF">OHU35_00040</name>
    <name evidence="3" type="ORF">OHU35_41470</name>
</gene>
<protein>
    <submittedName>
        <fullName evidence="3">Uncharacterized protein</fullName>
    </submittedName>
</protein>
<feature type="region of interest" description="Disordered" evidence="1">
    <location>
        <begin position="35"/>
        <end position="74"/>
    </location>
</feature>
<reference evidence="3 4" key="1">
    <citation type="submission" date="2022-10" db="EMBL/GenBank/DDBJ databases">
        <title>The complete genomes of actinobacterial strains from the NBC collection.</title>
        <authorList>
            <person name="Joergensen T.S."/>
            <person name="Alvarez Arevalo M."/>
            <person name="Sterndorff E.B."/>
            <person name="Faurdal D."/>
            <person name="Vuksanovic O."/>
            <person name="Mourched A.-S."/>
            <person name="Charusanti P."/>
            <person name="Shaw S."/>
            <person name="Blin K."/>
            <person name="Weber T."/>
        </authorList>
    </citation>
    <scope>NUCLEOTIDE SEQUENCE [LARGE SCALE GENOMIC DNA]</scope>
    <source>
        <strain evidence="3 4">NBC_00017</strain>
    </source>
</reference>
<name>A0ABZ1MYG8_STREF</name>
<dbReference type="EMBL" id="CP108341">
    <property type="protein sequence ID" value="WTW32158.1"/>
    <property type="molecule type" value="Genomic_DNA"/>
</dbReference>
<evidence type="ECO:0000313" key="4">
    <source>
        <dbReference type="Proteomes" id="UP001621512"/>
    </source>
</evidence>
<dbReference type="Proteomes" id="UP001621512">
    <property type="component" value="Chromosome"/>
</dbReference>
<dbReference type="EMBL" id="CP108341">
    <property type="protein sequence ID" value="WTW24538.1"/>
    <property type="molecule type" value="Genomic_DNA"/>
</dbReference>
<accession>A0ABZ1MYG8</accession>
<evidence type="ECO:0000256" key="1">
    <source>
        <dbReference type="SAM" id="MobiDB-lite"/>
    </source>
</evidence>
<keyword evidence="4" id="KW-1185">Reference proteome</keyword>
<sequence>MGVTICASSTAASTDLVPTGRTTAAQILRATSNAIDNSTDPVTPSARTTSTSSGVLSSITSSPGRSVTVGVKGGAGRDVRRRCCAADPSSPWPSASACTSRLNVVTGGTSTAPGPWVSSRTHPTMRRSRLSVPLERSRCASST</sequence>
<feature type="compositionally biased region" description="Low complexity" evidence="1">
    <location>
        <begin position="48"/>
        <end position="62"/>
    </location>
</feature>